<evidence type="ECO:0000313" key="2">
    <source>
        <dbReference type="EMBL" id="KAF7293662.1"/>
    </source>
</evidence>
<gene>
    <name evidence="2" type="ORF">MIND_01146200</name>
</gene>
<keyword evidence="3" id="KW-1185">Reference proteome</keyword>
<name>A0A8H6S770_9AGAR</name>
<dbReference type="AlphaFoldDB" id="A0A8H6S770"/>
<comment type="caution">
    <text evidence="2">The sequence shown here is derived from an EMBL/GenBank/DDBJ whole genome shotgun (WGS) entry which is preliminary data.</text>
</comment>
<organism evidence="2 3">
    <name type="scientific">Mycena indigotica</name>
    <dbReference type="NCBI Taxonomy" id="2126181"/>
    <lineage>
        <taxon>Eukaryota</taxon>
        <taxon>Fungi</taxon>
        <taxon>Dikarya</taxon>
        <taxon>Basidiomycota</taxon>
        <taxon>Agaricomycotina</taxon>
        <taxon>Agaricomycetes</taxon>
        <taxon>Agaricomycetidae</taxon>
        <taxon>Agaricales</taxon>
        <taxon>Marasmiineae</taxon>
        <taxon>Mycenaceae</taxon>
        <taxon>Mycena</taxon>
    </lineage>
</organism>
<accession>A0A8H6S770</accession>
<dbReference type="EMBL" id="JACAZF010000010">
    <property type="protein sequence ID" value="KAF7293662.1"/>
    <property type="molecule type" value="Genomic_DNA"/>
</dbReference>
<sequence length="239" mass="26295">MRLWCMARWLLTGTEIERLDFRVAVILHFTPTTTTSSTTPPTSTTFMDADTHAAFEAVYHSSAGINPLIGSPTAPSSDDQYAHSQYGLAQRVFIRRHHRALAANEQDSENQNDLEKDIEYKHDLENTHDLENKHDSESDLENHNDSDHASVHRGSTPLGAFDAGIDSEDEIPPAESLISGCLGIIYPTPAAPSFDSPTCGVDDSGSGTVVDNDKPLPSLLAYTRASFIYENNQYSRSIK</sequence>
<dbReference type="GeneID" id="59350509"/>
<evidence type="ECO:0000256" key="1">
    <source>
        <dbReference type="SAM" id="MobiDB-lite"/>
    </source>
</evidence>
<feature type="region of interest" description="Disordered" evidence="1">
    <location>
        <begin position="132"/>
        <end position="162"/>
    </location>
</feature>
<dbReference type="Proteomes" id="UP000636479">
    <property type="component" value="Unassembled WGS sequence"/>
</dbReference>
<dbReference type="RefSeq" id="XP_037215825.1">
    <property type="nucleotide sequence ID" value="XM_037367993.1"/>
</dbReference>
<reference evidence="2" key="1">
    <citation type="submission" date="2020-05" db="EMBL/GenBank/DDBJ databases">
        <title>Mycena genomes resolve the evolution of fungal bioluminescence.</title>
        <authorList>
            <person name="Tsai I.J."/>
        </authorList>
    </citation>
    <scope>NUCLEOTIDE SEQUENCE</scope>
    <source>
        <strain evidence="2">171206Taipei</strain>
    </source>
</reference>
<evidence type="ECO:0000313" key="3">
    <source>
        <dbReference type="Proteomes" id="UP000636479"/>
    </source>
</evidence>
<proteinExistence type="predicted"/>
<protein>
    <submittedName>
        <fullName evidence="2">Uncharacterized protein</fullName>
    </submittedName>
</protein>
<feature type="compositionally biased region" description="Basic and acidic residues" evidence="1">
    <location>
        <begin position="132"/>
        <end position="150"/>
    </location>
</feature>